<proteinExistence type="predicted"/>
<feature type="domain" description="Fibronectin type-III" evidence="12">
    <location>
        <begin position="1173"/>
        <end position="1264"/>
    </location>
</feature>
<feature type="domain" description="Fibronectin type-III" evidence="12">
    <location>
        <begin position="903"/>
        <end position="995"/>
    </location>
</feature>
<keyword evidence="11" id="KW-0732">Signal</keyword>
<keyword evidence="7 9" id="KW-1015">Disulfide bond</keyword>
<feature type="region of interest" description="Disordered" evidence="10">
    <location>
        <begin position="1435"/>
        <end position="1456"/>
    </location>
</feature>
<dbReference type="Gene3D" id="2.10.10.10">
    <property type="entry name" value="Fibronectin, type II, collagen-binding"/>
    <property type="match status" value="2"/>
</dbReference>
<dbReference type="GO" id="GO:0007507">
    <property type="term" value="P:heart development"/>
    <property type="evidence" value="ECO:0007669"/>
    <property type="project" value="TreeGrafter"/>
</dbReference>
<evidence type="ECO:0000259" key="12">
    <source>
        <dbReference type="PROSITE" id="PS50853"/>
    </source>
</evidence>
<dbReference type="FunFam" id="2.10.70.10:FF:000004">
    <property type="entry name" value="Fibronectin 1"/>
    <property type="match status" value="2"/>
</dbReference>
<keyword evidence="8" id="KW-0325">Glycoprotein</keyword>
<keyword evidence="4" id="KW-0677">Repeat</keyword>
<organism evidence="15 16">
    <name type="scientific">Tachysurus vachellii</name>
    <name type="common">Darkbarbel catfish</name>
    <name type="synonym">Pelteobagrus vachellii</name>
    <dbReference type="NCBI Taxonomy" id="175792"/>
    <lineage>
        <taxon>Eukaryota</taxon>
        <taxon>Metazoa</taxon>
        <taxon>Chordata</taxon>
        <taxon>Craniata</taxon>
        <taxon>Vertebrata</taxon>
        <taxon>Euteleostomi</taxon>
        <taxon>Actinopterygii</taxon>
        <taxon>Neopterygii</taxon>
        <taxon>Teleostei</taxon>
        <taxon>Ostariophysi</taxon>
        <taxon>Siluriformes</taxon>
        <taxon>Bagridae</taxon>
        <taxon>Tachysurus</taxon>
    </lineage>
</organism>
<feature type="disulfide bond" evidence="9">
    <location>
        <begin position="376"/>
        <end position="403"/>
    </location>
</feature>
<keyword evidence="5" id="KW-0130">Cell adhesion</keyword>
<dbReference type="InterPro" id="IPR013806">
    <property type="entry name" value="Kringle-like"/>
</dbReference>
<evidence type="ECO:0000256" key="7">
    <source>
        <dbReference type="ARBA" id="ARBA00023157"/>
    </source>
</evidence>
<feature type="domain" description="Fibronectin type-I" evidence="13">
    <location>
        <begin position="561"/>
        <end position="604"/>
    </location>
</feature>
<feature type="domain" description="Fibronectin type-I" evidence="13">
    <location>
        <begin position="2186"/>
        <end position="2228"/>
    </location>
</feature>
<dbReference type="Pfam" id="PF00040">
    <property type="entry name" value="fn2"/>
    <property type="match status" value="2"/>
</dbReference>
<name>A0AA88IP89_TACVA</name>
<dbReference type="FunFam" id="2.10.70.10:FF:000018">
    <property type="entry name" value="Fibronectin 1"/>
    <property type="match status" value="1"/>
</dbReference>
<dbReference type="InterPro" id="IPR036943">
    <property type="entry name" value="FN_type2_sf"/>
</dbReference>
<feature type="domain" description="Fibronectin type-I" evidence="13">
    <location>
        <begin position="2141"/>
        <end position="2185"/>
    </location>
</feature>
<feature type="disulfide bond" evidence="9">
    <location>
        <begin position="436"/>
        <end position="463"/>
    </location>
</feature>
<comment type="caution">
    <text evidence="15">The sequence shown here is derived from an EMBL/GenBank/DDBJ whole genome shotgun (WGS) entry which is preliminary data.</text>
</comment>
<dbReference type="PROSITE" id="PS00023">
    <property type="entry name" value="FN2_1"/>
    <property type="match status" value="1"/>
</dbReference>
<dbReference type="SUPFAM" id="SSF57440">
    <property type="entry name" value="Kringle-like"/>
    <property type="match status" value="2"/>
</dbReference>
<dbReference type="InterPro" id="IPR000083">
    <property type="entry name" value="Fibronectin_type1"/>
</dbReference>
<feature type="domain" description="Fibronectin type-I" evidence="13">
    <location>
        <begin position="2230"/>
        <end position="2270"/>
    </location>
</feature>
<dbReference type="GO" id="GO:0005201">
    <property type="term" value="F:extracellular matrix structural constituent"/>
    <property type="evidence" value="ECO:0007669"/>
    <property type="project" value="TreeGrafter"/>
</dbReference>
<feature type="domain" description="Fibronectin type-III" evidence="12">
    <location>
        <begin position="2041"/>
        <end position="2134"/>
    </location>
</feature>
<dbReference type="CDD" id="cd00063">
    <property type="entry name" value="FN3"/>
    <property type="match status" value="14"/>
</dbReference>
<feature type="domain" description="Fibronectin type-III" evidence="12">
    <location>
        <begin position="1761"/>
        <end position="1851"/>
    </location>
</feature>
<dbReference type="GO" id="GO:0043394">
    <property type="term" value="F:proteoglycan binding"/>
    <property type="evidence" value="ECO:0007669"/>
    <property type="project" value="TreeGrafter"/>
</dbReference>
<dbReference type="Proteomes" id="UP001187315">
    <property type="component" value="Unassembled WGS sequence"/>
</dbReference>
<dbReference type="SUPFAM" id="SSF49265">
    <property type="entry name" value="Fibronectin type III"/>
    <property type="match status" value="10"/>
</dbReference>
<dbReference type="InterPro" id="IPR003961">
    <property type="entry name" value="FN3_dom"/>
</dbReference>
<reference evidence="15" key="1">
    <citation type="submission" date="2023-08" db="EMBL/GenBank/DDBJ databases">
        <title>Pelteobagrus vachellii genome.</title>
        <authorList>
            <person name="Liu H."/>
        </authorList>
    </citation>
    <scope>NUCLEOTIDE SEQUENCE</scope>
    <source>
        <strain evidence="15">PRFRI_2022a</strain>
        <tissue evidence="15">Muscle</tissue>
    </source>
</reference>
<evidence type="ECO:0000313" key="16">
    <source>
        <dbReference type="Proteomes" id="UP001187315"/>
    </source>
</evidence>
<evidence type="ECO:0000313" key="15">
    <source>
        <dbReference type="EMBL" id="KAK2817814.1"/>
    </source>
</evidence>
<dbReference type="InterPro" id="IPR036116">
    <property type="entry name" value="FN3_sf"/>
</dbReference>
<dbReference type="GO" id="GO:0007160">
    <property type="term" value="P:cell-matrix adhesion"/>
    <property type="evidence" value="ECO:0007669"/>
    <property type="project" value="TreeGrafter"/>
</dbReference>
<dbReference type="SMART" id="SM00058">
    <property type="entry name" value="FN1"/>
    <property type="match status" value="12"/>
</dbReference>
<evidence type="ECO:0000256" key="8">
    <source>
        <dbReference type="ARBA" id="ARBA00023180"/>
    </source>
</evidence>
<keyword evidence="16" id="KW-1185">Reference proteome</keyword>
<feature type="domain" description="Fibronectin type-I" evidence="13">
    <location>
        <begin position="91"/>
        <end position="134"/>
    </location>
</feature>
<feature type="domain" description="Fibronectin type-I" evidence="13">
    <location>
        <begin position="470"/>
        <end position="513"/>
    </location>
</feature>
<dbReference type="Gene3D" id="2.60.40.10">
    <property type="entry name" value="Immunoglobulins"/>
    <property type="match status" value="15"/>
</dbReference>
<keyword evidence="2" id="KW-0011">Acute phase</keyword>
<dbReference type="GO" id="GO:0006953">
    <property type="term" value="P:acute-phase response"/>
    <property type="evidence" value="ECO:0007669"/>
    <property type="project" value="UniProtKB-KW"/>
</dbReference>
<dbReference type="PANTHER" id="PTHR46708:SF4">
    <property type="entry name" value="FIBRONECTIN"/>
    <property type="match status" value="1"/>
</dbReference>
<feature type="disulfide bond" evidence="9">
    <location>
        <begin position="362"/>
        <end position="388"/>
    </location>
</feature>
<feature type="domain" description="Fibronectin type-II" evidence="14">
    <location>
        <begin position="417"/>
        <end position="465"/>
    </location>
</feature>
<sequence>MRRVVLLALCACSAVMCLPKFGRIKRQGQEQQVLDIPVEELAYTRQAGCTENGQFYRLNDQWERPYMASTLLCTCKGSAGIQCESKPAAEEMCFDKINARSYRVGETYERPKDRMIWDCTCIGSGRGKISCTIANRCHEGGSSYRIGETWTRPHDTGDYMLECVCLGNGKGEWTCKPIAERCYDTSLGTSYVVGQTWEKSYQGWMIVDCTCLGEGNGRITCSSRNRCNDQDMKKSYRIGETWNKVDTQGRSQQCVCMGNGRGEWKCESNSAQTALGECDTGSGSALSTEVRPVTHQLAIVPELVATGACQTGSGTTYYNGMRWVQTQGSQQMMCTCINGGISCEEWDGQSHVYGGNSNGQPCVFPFVFGQKTHYSCISEGRSDGQLWCSTTSDYDTDRQYSFCTQRNLMVTTRGGNSNGALCHFPFLYNGRNYTDCTADGRRDGMKWCGTTENYDEERHYGFCPMAAHEEICTVNDVMYRLGDEWDKRHDTMGHMMRCKCLGNGRGEWSCVAYSQLRDQCIVEGLTYEVGQKFDKRHNEGYMMNCTCFGQGRGRWKCDAIDQCQEAETKVFYQISETWDKVSHGVQYRCTCYGNGIGEHACEPLQSQVPVRVTITETGNKPNSHPIQWNPPASAHITQYILKWRVKNTRTPWKEVIIPSHINSYTISGLKPGLTYEGQLISILSYGHREVTRFDFTTSYGSLVPTEGMTTEPIRVVDTSESVTEITSSSFVVSWTSASETISGFRVQYELSEEGAEPTVLDLPRTATSVNIDNLLPGRTYQVQVYEVEPEGNTNLILTTTQSTAPDAPTSHRVTNVGETSIVISWTKPQAPITSYRVVYTPSLEGSSTELILAETVTSVNLVDLQPGQSYNVSIFAVEGNLESEPMVLQVHTAGEPHPEEFQAPTELHFYEVNDMKITITWTGPPSEVSGYRVTYVPVGSDGQVTQRPLQLPVTPNAYAEITHLQPATLYRFYVYAVYGGPESQPLVGEKSTRPDAPTDLNFPEVTEDTVLVVWSAPQAQITGYRLFITAEDSTTPTQVRVRPEETQYTVQDLRPDTLYTITVYSEHGSTLSEGISGTITTSVPFGNAPRFSTDVTDTSIIISWTPVPRFSYRMSVKPSEGGEAPRVVTSDSGSIYISGLTPGVEYTYSLQPMFNGRNQGSPITRNTVTPLTPPSHLNLVSNPYTGNLNVHWQATATPDITGYRVTCSPTSGQRGNALEEFVRGGQTSCTLENLSPGVEYNVSVYAVKNHLESEPISSVITQAVPAPTNLNFGEVGPDSMRLSWSRPSVRQSEISRFVIRYHPSNDDDNIQEVNVGGATSTYLLQNLLPITEYVVSVSCVYGERESIPVTGRQTTTLDAPTTLVFSDVVTHSLTAHWRAPRAQITGYRLVYMATKGGRRQEERLPPSRTHYVLNNLQPDTLYTLNIYAVRGHQESQPLTGTQSTISDAPTDLEVTSSTPTSITISWDAPAIPVRYYRINYGQTGDRGPGKDFTVPGTDSTSTISGLQPGTDYTITIYAVTGRGDSPASSTPTIITHRTGSHGAPSPTDLDVSDIQDQAIIVRWTPARGPITGYRVTGKPKNGVGPTFSKEVGPDKTELRITGLVPTVEYVISVYAITRDGQSTPVVQKAINSPDSPTDMKFPDVDSSAVTDRGSATDSEGTHTTASIPAPTNIQFGDVGPSSFVVLWRPPSARLNGYRVLVTPKNNFAQTKEMNVAPDAMQATITGLLVSTLYEVHVYALKGSASSPPLIGEISTTEDISPPRRTRINDVKDTSITISWRSKIEPMTGFLIEAKPLSGESPTIRKEIPAEHRSAIITGLQPATTYSINIYTLNGDRRSEPFTLTAKTIGSSLPPPTDLRFLSATPNSISFKWQPPTSHITGYYVTYEEEGSSPQELTPRPHAGANYASITGLKPATVYIIKIIALQNTLRSPALVGKTRTHSLPLLPIRPHHLGPLDVPETDIVVNVVGPTVQPRPDERGQSMEYTEYNNQPTLPHSGHQPNPYIPGVGQTLIYVPAPGPDGSRVPKVVQLSDRNAHSLLFTENKTGTPQEAQTQTTISWNPFKQSKAYFVSCHPISQRNEKMFQMQLPATSTSATLIGLTSGASYRVLVEALKDALKYKILDEVITTGNTDPAGVPASDDSCYDTLTATHHNVGDEWERMSETGFKLWCRCLGLGSGHFRCDSSKWCHDNGHNYRIGERWERREETGQIMSCTCIGNGKGEFKCEPHESTCFDDGKTYHVGNQWQKEYLGGICTCTCYGGQQGWRCENCRKPGTEINAHLLKPVRYGDGIAKVNIQCPIECLRPDILADAVANPNPRE</sequence>
<dbReference type="InterPro" id="IPR013783">
    <property type="entry name" value="Ig-like_fold"/>
</dbReference>
<feature type="domain" description="Fibronectin type-III" evidence="12">
    <location>
        <begin position="1360"/>
        <end position="1447"/>
    </location>
</feature>
<dbReference type="PANTHER" id="PTHR46708">
    <property type="entry name" value="TENASCIN"/>
    <property type="match status" value="1"/>
</dbReference>
<dbReference type="SMART" id="SM00059">
    <property type="entry name" value="FN2"/>
    <property type="match status" value="2"/>
</dbReference>
<feature type="domain" description="Fibronectin type-III" evidence="12">
    <location>
        <begin position="1266"/>
        <end position="1359"/>
    </location>
</feature>
<dbReference type="FunFam" id="2.10.70.10:FF:000007">
    <property type="entry name" value="Fibronectin 1"/>
    <property type="match status" value="1"/>
</dbReference>
<dbReference type="SUPFAM" id="SSF57603">
    <property type="entry name" value="FnI-like domain"/>
    <property type="match status" value="12"/>
</dbReference>
<evidence type="ECO:0000256" key="6">
    <source>
        <dbReference type="ARBA" id="ARBA00022960"/>
    </source>
</evidence>
<feature type="domain" description="Fibronectin type-III" evidence="12">
    <location>
        <begin position="1854"/>
        <end position="1945"/>
    </location>
</feature>
<dbReference type="PRINTS" id="PR00013">
    <property type="entry name" value="FNTYPEII"/>
</dbReference>
<feature type="domain" description="Fibronectin type-I" evidence="13">
    <location>
        <begin position="518"/>
        <end position="560"/>
    </location>
</feature>
<dbReference type="EMBL" id="JAVHJS010000024">
    <property type="protein sequence ID" value="KAK2817814.1"/>
    <property type="molecule type" value="Genomic_DNA"/>
</dbReference>
<feature type="domain" description="Fibronectin type-III" evidence="12">
    <location>
        <begin position="996"/>
        <end position="1084"/>
    </location>
</feature>
<dbReference type="InterPro" id="IPR000562">
    <property type="entry name" value="FN_type2_dom"/>
</dbReference>
<feature type="domain" description="Fibronectin type-III" evidence="12">
    <location>
        <begin position="608"/>
        <end position="700"/>
    </location>
</feature>
<feature type="compositionally biased region" description="Polar residues" evidence="10">
    <location>
        <begin position="1647"/>
        <end position="1672"/>
    </location>
</feature>
<dbReference type="Pfam" id="PF00039">
    <property type="entry name" value="fn1"/>
    <property type="match status" value="10"/>
</dbReference>
<evidence type="ECO:0000259" key="13">
    <source>
        <dbReference type="PROSITE" id="PS51091"/>
    </source>
</evidence>
<dbReference type="PROSITE" id="PS01253">
    <property type="entry name" value="FN1_1"/>
    <property type="match status" value="5"/>
</dbReference>
<accession>A0AA88IP89</accession>
<protein>
    <recommendedName>
        <fullName evidence="1">Fibronectin</fullName>
    </recommendedName>
</protein>
<feature type="domain" description="Fibronectin type-III" evidence="12">
    <location>
        <begin position="1545"/>
        <end position="1635"/>
    </location>
</feature>
<dbReference type="PROSITE" id="PS50853">
    <property type="entry name" value="FN3"/>
    <property type="match status" value="15"/>
</dbReference>
<evidence type="ECO:0000256" key="5">
    <source>
        <dbReference type="ARBA" id="ARBA00022889"/>
    </source>
</evidence>
<dbReference type="FunFam" id="2.10.70.10:FF:000006">
    <property type="entry name" value="Fibronectin 1"/>
    <property type="match status" value="2"/>
</dbReference>
<dbReference type="FunFam" id="2.60.40.10:FF:000227">
    <property type="entry name" value="Fibronectin isoform X1"/>
    <property type="match status" value="1"/>
</dbReference>
<feature type="chain" id="PRO_5041738872" description="Fibronectin" evidence="11">
    <location>
        <begin position="18"/>
        <end position="2319"/>
    </location>
</feature>
<keyword evidence="3" id="KW-0358">Heparin-binding</keyword>
<feature type="region of interest" description="Disordered" evidence="10">
    <location>
        <begin position="1630"/>
        <end position="1672"/>
    </location>
</feature>
<gene>
    <name evidence="15" type="ORF">Q7C36_021747</name>
</gene>
<dbReference type="Gene3D" id="2.10.70.10">
    <property type="entry name" value="Complement Module, domain 1"/>
    <property type="match status" value="12"/>
</dbReference>
<feature type="domain" description="Fibronectin type-III" evidence="12">
    <location>
        <begin position="1448"/>
        <end position="1538"/>
    </location>
</feature>
<evidence type="ECO:0000256" key="11">
    <source>
        <dbReference type="SAM" id="SignalP"/>
    </source>
</evidence>
<feature type="domain" description="Fibronectin type-II" evidence="14">
    <location>
        <begin position="357"/>
        <end position="405"/>
    </location>
</feature>
<feature type="domain" description="Fibronectin type-III" evidence="12">
    <location>
        <begin position="807"/>
        <end position="896"/>
    </location>
</feature>
<feature type="domain" description="Fibronectin type-III" evidence="12">
    <location>
        <begin position="716"/>
        <end position="806"/>
    </location>
</feature>
<evidence type="ECO:0000256" key="9">
    <source>
        <dbReference type="PROSITE-ProRule" id="PRU00479"/>
    </source>
</evidence>
<dbReference type="PROSITE" id="PS51091">
    <property type="entry name" value="FN1_2"/>
    <property type="match status" value="11"/>
</dbReference>
<dbReference type="CDD" id="cd00061">
    <property type="entry name" value="FN1"/>
    <property type="match status" value="11"/>
</dbReference>
<dbReference type="GO" id="GO:0005178">
    <property type="term" value="F:integrin binding"/>
    <property type="evidence" value="ECO:0007669"/>
    <property type="project" value="TreeGrafter"/>
</dbReference>
<feature type="signal peptide" evidence="11">
    <location>
        <begin position="1"/>
        <end position="17"/>
    </location>
</feature>
<feature type="domain" description="Fibronectin type-I" evidence="13">
    <location>
        <begin position="225"/>
        <end position="269"/>
    </location>
</feature>
<dbReference type="GO" id="GO:0007399">
    <property type="term" value="P:nervous system development"/>
    <property type="evidence" value="ECO:0007669"/>
    <property type="project" value="TreeGrafter"/>
</dbReference>
<dbReference type="CDD" id="cd00062">
    <property type="entry name" value="FN2"/>
    <property type="match status" value="2"/>
</dbReference>
<evidence type="ECO:0000256" key="10">
    <source>
        <dbReference type="SAM" id="MobiDB-lite"/>
    </source>
</evidence>
<dbReference type="GO" id="GO:0005615">
    <property type="term" value="C:extracellular space"/>
    <property type="evidence" value="ECO:0007669"/>
    <property type="project" value="UniProtKB-ARBA"/>
</dbReference>
<evidence type="ECO:0000256" key="3">
    <source>
        <dbReference type="ARBA" id="ARBA00022674"/>
    </source>
</evidence>
<feature type="domain" description="Fibronectin type-I" evidence="13">
    <location>
        <begin position="47"/>
        <end position="86"/>
    </location>
</feature>
<feature type="disulfide bond" evidence="9">
    <location>
        <begin position="422"/>
        <end position="448"/>
    </location>
</feature>
<evidence type="ECO:0000259" key="14">
    <source>
        <dbReference type="PROSITE" id="PS51092"/>
    </source>
</evidence>
<feature type="compositionally biased region" description="Polar residues" evidence="10">
    <location>
        <begin position="1435"/>
        <end position="1447"/>
    </location>
</feature>
<evidence type="ECO:0000256" key="1">
    <source>
        <dbReference type="ARBA" id="ARBA00020368"/>
    </source>
</evidence>
<dbReference type="FunFam" id="2.60.40.10:FF:000099">
    <property type="entry name" value="Fibronectin 1"/>
    <property type="match status" value="5"/>
</dbReference>
<feature type="domain" description="Fibronectin type-I" evidence="13">
    <location>
        <begin position="180"/>
        <end position="224"/>
    </location>
</feature>
<dbReference type="GO" id="GO:0008360">
    <property type="term" value="P:regulation of cell shape"/>
    <property type="evidence" value="ECO:0007669"/>
    <property type="project" value="UniProtKB-KW"/>
</dbReference>
<evidence type="ECO:0000256" key="2">
    <source>
        <dbReference type="ARBA" id="ARBA00022486"/>
    </source>
</evidence>
<dbReference type="Pfam" id="PF00041">
    <property type="entry name" value="fn3"/>
    <property type="match status" value="14"/>
</dbReference>
<feature type="domain" description="Fibronectin type-III" evidence="12">
    <location>
        <begin position="1085"/>
        <end position="1172"/>
    </location>
</feature>
<keyword evidence="6" id="KW-0133">Cell shape</keyword>
<evidence type="ECO:0000256" key="4">
    <source>
        <dbReference type="ARBA" id="ARBA00022737"/>
    </source>
</evidence>
<dbReference type="GO" id="GO:0008201">
    <property type="term" value="F:heparin binding"/>
    <property type="evidence" value="ECO:0007669"/>
    <property type="project" value="UniProtKB-KW"/>
</dbReference>
<dbReference type="FunFam" id="2.10.10.10:FF:000001">
    <property type="entry name" value="Fibronectin 1a isoform 1"/>
    <property type="match status" value="2"/>
</dbReference>
<dbReference type="SMART" id="SM00060">
    <property type="entry name" value="FN3"/>
    <property type="match status" value="15"/>
</dbReference>
<dbReference type="InterPro" id="IPR050991">
    <property type="entry name" value="ECM_Regulatory_Proteins"/>
</dbReference>
<feature type="domain" description="Fibronectin type-I" evidence="13">
    <location>
        <begin position="135"/>
        <end position="178"/>
    </location>
</feature>
<dbReference type="PROSITE" id="PS51092">
    <property type="entry name" value="FN2_2"/>
    <property type="match status" value="2"/>
</dbReference>
<feature type="domain" description="Fibronectin type-III" evidence="12">
    <location>
        <begin position="1669"/>
        <end position="1759"/>
    </location>
</feature>
<dbReference type="GO" id="GO:0007044">
    <property type="term" value="P:cell-substrate junction assembly"/>
    <property type="evidence" value="ECO:0007669"/>
    <property type="project" value="TreeGrafter"/>
</dbReference>